<dbReference type="InterPro" id="IPR023635">
    <property type="entry name" value="Peptide_deformylase"/>
</dbReference>
<comment type="caution">
    <text evidence="2">The sequence shown here is derived from an EMBL/GenBank/DDBJ whole genome shotgun (WGS) entry which is preliminary data.</text>
</comment>
<accession>A0A6N9I3Q1</accession>
<dbReference type="EMBL" id="WEZQ01000017">
    <property type="protein sequence ID" value="MYV17595.1"/>
    <property type="molecule type" value="Genomic_DNA"/>
</dbReference>
<dbReference type="Pfam" id="PF01327">
    <property type="entry name" value="Pep_deformylase"/>
    <property type="match status" value="1"/>
</dbReference>
<dbReference type="PRINTS" id="PR01576">
    <property type="entry name" value="PDEFORMYLASE"/>
</dbReference>
<reference evidence="2 3" key="1">
    <citation type="journal article" date="2019" name="Appl. Environ. Microbiol.">
        <title>Genetic determinants of hydroxycinnamic acid metabolism in heterofermentative lactobacilli.</title>
        <authorList>
            <person name="Gaur G."/>
            <person name="Oh J.H."/>
            <person name="Filannino P."/>
            <person name="Gobbetti M."/>
            <person name="van Pijkeren J.P."/>
            <person name="Ganzle M.G."/>
        </authorList>
    </citation>
    <scope>NUCLEOTIDE SEQUENCE [LARGE SCALE GENOMIC DNA]</scope>
    <source>
        <strain evidence="2 3">C5</strain>
    </source>
</reference>
<dbReference type="PANTHER" id="PTHR10458:SF22">
    <property type="entry name" value="PEPTIDE DEFORMYLASE"/>
    <property type="match status" value="1"/>
</dbReference>
<evidence type="ECO:0000256" key="1">
    <source>
        <dbReference type="ARBA" id="ARBA00010759"/>
    </source>
</evidence>
<gene>
    <name evidence="2" type="ORF">GB993_08780</name>
</gene>
<name>A0A6N9I3Q1_9LACO</name>
<dbReference type="RefSeq" id="WP_161003968.1">
    <property type="nucleotide sequence ID" value="NZ_WEZQ01000017.1"/>
</dbReference>
<dbReference type="NCBIfam" id="NF006670">
    <property type="entry name" value="PRK09218.1"/>
    <property type="match status" value="1"/>
</dbReference>
<dbReference type="AlphaFoldDB" id="A0A6N9I3Q1"/>
<dbReference type="EC" id="3.5.1.88" evidence="2"/>
<evidence type="ECO:0000313" key="2">
    <source>
        <dbReference type="EMBL" id="MYV17595.1"/>
    </source>
</evidence>
<comment type="similarity">
    <text evidence="1">Belongs to the polypeptide deformylase family.</text>
</comment>
<dbReference type="GO" id="GO:0042586">
    <property type="term" value="F:peptide deformylase activity"/>
    <property type="evidence" value="ECO:0007669"/>
    <property type="project" value="UniProtKB-EC"/>
</dbReference>
<keyword evidence="2" id="KW-0378">Hydrolase</keyword>
<organism evidence="2 3">
    <name type="scientific">Furfurilactobacillus milii</name>
    <dbReference type="NCBI Taxonomy" id="2888272"/>
    <lineage>
        <taxon>Bacteria</taxon>
        <taxon>Bacillati</taxon>
        <taxon>Bacillota</taxon>
        <taxon>Bacilli</taxon>
        <taxon>Lactobacillales</taxon>
        <taxon>Lactobacillaceae</taxon>
        <taxon>Furfurilactobacillus</taxon>
    </lineage>
</organism>
<dbReference type="PIRSF" id="PIRSF004749">
    <property type="entry name" value="Pep_def"/>
    <property type="match status" value="1"/>
</dbReference>
<dbReference type="SUPFAM" id="SSF56420">
    <property type="entry name" value="Peptide deformylase"/>
    <property type="match status" value="1"/>
</dbReference>
<dbReference type="OrthoDB" id="9784988at2"/>
<dbReference type="Proteomes" id="UP000449209">
    <property type="component" value="Unassembled WGS sequence"/>
</dbReference>
<proteinExistence type="inferred from homology"/>
<dbReference type="PANTHER" id="PTHR10458">
    <property type="entry name" value="PEPTIDE DEFORMYLASE"/>
    <property type="match status" value="1"/>
</dbReference>
<evidence type="ECO:0000313" key="3">
    <source>
        <dbReference type="Proteomes" id="UP000449209"/>
    </source>
</evidence>
<dbReference type="Gene3D" id="3.90.45.10">
    <property type="entry name" value="Peptide deformylase"/>
    <property type="match status" value="1"/>
</dbReference>
<dbReference type="InterPro" id="IPR036821">
    <property type="entry name" value="Peptide_deformylase_sf"/>
</dbReference>
<protein>
    <submittedName>
        <fullName evidence="2">Peptide deformylase</fullName>
        <ecNumber evidence="2">3.5.1.88</ecNumber>
    </submittedName>
</protein>
<dbReference type="CDD" id="cd00487">
    <property type="entry name" value="Pep_deformylase"/>
    <property type="match status" value="1"/>
</dbReference>
<sequence>MIQPINKNINSLKKVSRLATPADQQIVADLVDTLRAHQDNCVGMAANMIGQTKRIIAYQLGPMLVPMINPVITQKQNVYQTTEGCLSLSGQRPTTRYRNITVRYQTTDWQTKTASFSDFTAQIIQHEIDHCDGILI</sequence>